<evidence type="ECO:0000256" key="2">
    <source>
        <dbReference type="RuleBase" id="RU003860"/>
    </source>
</evidence>
<dbReference type="GO" id="GO:0005829">
    <property type="term" value="C:cytosol"/>
    <property type="evidence" value="ECO:0007669"/>
    <property type="project" value="TreeGrafter"/>
</dbReference>
<evidence type="ECO:0000313" key="4">
    <source>
        <dbReference type="Proteomes" id="UP000078596"/>
    </source>
</evidence>
<keyword evidence="4" id="KW-1185">Reference proteome</keyword>
<dbReference type="InterPro" id="IPR050961">
    <property type="entry name" value="BolA/IbaG_stress_morph_reg"/>
</dbReference>
<comment type="similarity">
    <text evidence="1 2">Belongs to the BolA/IbaG family.</text>
</comment>
<organism evidence="3 4">
    <name type="scientific">Halothiobacillus diazotrophicus</name>
    <dbReference type="NCBI Taxonomy" id="1860122"/>
    <lineage>
        <taxon>Bacteria</taxon>
        <taxon>Pseudomonadati</taxon>
        <taxon>Pseudomonadota</taxon>
        <taxon>Gammaproteobacteria</taxon>
        <taxon>Chromatiales</taxon>
        <taxon>Halothiobacillaceae</taxon>
        <taxon>Halothiobacillus</taxon>
    </lineage>
</organism>
<dbReference type="PIRSF" id="PIRSF003113">
    <property type="entry name" value="BolA"/>
    <property type="match status" value="1"/>
</dbReference>
<sequence length="102" mass="11275">MSRAIRIRTAIETHLAPSHLDLQNESHMHAGDRTESHFRLVVVSERFAGAGLLARHRLVQDLLQQERDAGLHALALHTYTPEEWRVKGEAAPASPACAGHNA</sequence>
<dbReference type="GO" id="GO:0006351">
    <property type="term" value="P:DNA-templated transcription"/>
    <property type="evidence" value="ECO:0007669"/>
    <property type="project" value="TreeGrafter"/>
</dbReference>
<dbReference type="RefSeq" id="WP_066100605.1">
    <property type="nucleotide sequence ID" value="NZ_CP016027.1"/>
</dbReference>
<accession>A0A191ZI17</accession>
<dbReference type="PANTHER" id="PTHR46229">
    <property type="entry name" value="BOLA TRANSCRIPTION REGULATOR"/>
    <property type="match status" value="1"/>
</dbReference>
<dbReference type="STRING" id="1860122.A9404_09205"/>
<dbReference type="KEGG" id="haz:A9404_09205"/>
<dbReference type="Pfam" id="PF01722">
    <property type="entry name" value="BolA"/>
    <property type="match status" value="1"/>
</dbReference>
<evidence type="ECO:0000256" key="1">
    <source>
        <dbReference type="ARBA" id="ARBA00005578"/>
    </source>
</evidence>
<proteinExistence type="inferred from homology"/>
<dbReference type="InterPro" id="IPR002634">
    <property type="entry name" value="BolA"/>
</dbReference>
<gene>
    <name evidence="3" type="ORF">A9404_09205</name>
</gene>
<dbReference type="OrthoDB" id="9801469at2"/>
<dbReference type="EMBL" id="CP016027">
    <property type="protein sequence ID" value="ANJ67541.1"/>
    <property type="molecule type" value="Genomic_DNA"/>
</dbReference>
<dbReference type="SUPFAM" id="SSF82657">
    <property type="entry name" value="BolA-like"/>
    <property type="match status" value="1"/>
</dbReference>
<dbReference type="AlphaFoldDB" id="A0A191ZI17"/>
<protein>
    <submittedName>
        <fullName evidence="3">BolA family transcriptional regulator</fullName>
    </submittedName>
</protein>
<evidence type="ECO:0000313" key="3">
    <source>
        <dbReference type="EMBL" id="ANJ67541.1"/>
    </source>
</evidence>
<dbReference type="Gene3D" id="3.10.20.90">
    <property type="entry name" value="Phosphatidylinositol 3-kinase Catalytic Subunit, Chain A, domain 1"/>
    <property type="match status" value="1"/>
</dbReference>
<name>A0A191ZI17_9GAMM</name>
<dbReference type="InterPro" id="IPR036065">
    <property type="entry name" value="BolA-like_sf"/>
</dbReference>
<reference evidence="3 4" key="1">
    <citation type="submission" date="2016-06" db="EMBL/GenBank/DDBJ databases">
        <title>Insight into the functional genes involving in sulfur oxidation in Pearl River water.</title>
        <authorList>
            <person name="Luo J."/>
            <person name="Tan X."/>
            <person name="Lin W."/>
        </authorList>
    </citation>
    <scope>NUCLEOTIDE SEQUENCE [LARGE SCALE GENOMIC DNA]</scope>
    <source>
        <strain evidence="3 4">LS2</strain>
    </source>
</reference>
<dbReference type="Proteomes" id="UP000078596">
    <property type="component" value="Chromosome"/>
</dbReference>
<dbReference type="PANTHER" id="PTHR46229:SF2">
    <property type="entry name" value="BOLA-LIKE PROTEIN 1"/>
    <property type="match status" value="1"/>
</dbReference>